<evidence type="ECO:0000313" key="1">
    <source>
        <dbReference type="EMBL" id="GAH01959.1"/>
    </source>
</evidence>
<name>X1DAA3_9ZZZZ</name>
<accession>X1DAA3</accession>
<dbReference type="AlphaFoldDB" id="X1DAA3"/>
<protein>
    <submittedName>
        <fullName evidence="1">Uncharacterized protein</fullName>
    </submittedName>
</protein>
<comment type="caution">
    <text evidence="1">The sequence shown here is derived from an EMBL/GenBank/DDBJ whole genome shotgun (WGS) entry which is preliminary data.</text>
</comment>
<proteinExistence type="predicted"/>
<gene>
    <name evidence="1" type="ORF">S01H4_41794</name>
</gene>
<feature type="non-terminal residue" evidence="1">
    <location>
        <position position="107"/>
    </location>
</feature>
<dbReference type="EMBL" id="BART01022889">
    <property type="protein sequence ID" value="GAH01959.1"/>
    <property type="molecule type" value="Genomic_DNA"/>
</dbReference>
<organism evidence="1">
    <name type="scientific">marine sediment metagenome</name>
    <dbReference type="NCBI Taxonomy" id="412755"/>
    <lineage>
        <taxon>unclassified sequences</taxon>
        <taxon>metagenomes</taxon>
        <taxon>ecological metagenomes</taxon>
    </lineage>
</organism>
<reference evidence="1" key="1">
    <citation type="journal article" date="2014" name="Front. Microbiol.">
        <title>High frequency of phylogenetically diverse reductive dehalogenase-homologous genes in deep subseafloor sedimentary metagenomes.</title>
        <authorList>
            <person name="Kawai M."/>
            <person name="Futagami T."/>
            <person name="Toyoda A."/>
            <person name="Takaki Y."/>
            <person name="Nishi S."/>
            <person name="Hori S."/>
            <person name="Arai W."/>
            <person name="Tsubouchi T."/>
            <person name="Morono Y."/>
            <person name="Uchiyama I."/>
            <person name="Ito T."/>
            <person name="Fujiyama A."/>
            <person name="Inagaki F."/>
            <person name="Takami H."/>
        </authorList>
    </citation>
    <scope>NUCLEOTIDE SEQUENCE</scope>
    <source>
        <strain evidence="1">Expedition CK06-06</strain>
    </source>
</reference>
<sequence>MKYLIEIVIEENKPYVLVDSEGNRFVQKFPAPFLVQSVLELKEPPKTEEEKEMKEVEAEVKKQAKQKTTEFEEEVFEREGKLSEEDFEKIAKQKVKDNLPPGFKKKK</sequence>